<feature type="non-terminal residue" evidence="1">
    <location>
        <position position="61"/>
    </location>
</feature>
<organism evidence="1">
    <name type="scientific">marine sediment metagenome</name>
    <dbReference type="NCBI Taxonomy" id="412755"/>
    <lineage>
        <taxon>unclassified sequences</taxon>
        <taxon>metagenomes</taxon>
        <taxon>ecological metagenomes</taxon>
    </lineage>
</organism>
<accession>X0ULW0</accession>
<evidence type="ECO:0008006" key="2">
    <source>
        <dbReference type="Google" id="ProtNLM"/>
    </source>
</evidence>
<dbReference type="EMBL" id="BARS01026980">
    <property type="protein sequence ID" value="GAG06625.1"/>
    <property type="molecule type" value="Genomic_DNA"/>
</dbReference>
<evidence type="ECO:0000313" key="1">
    <source>
        <dbReference type="EMBL" id="GAG06625.1"/>
    </source>
</evidence>
<dbReference type="PROSITE" id="PS51257">
    <property type="entry name" value="PROKAR_LIPOPROTEIN"/>
    <property type="match status" value="1"/>
</dbReference>
<dbReference type="AlphaFoldDB" id="X0ULW0"/>
<comment type="caution">
    <text evidence="1">The sequence shown here is derived from an EMBL/GenBank/DDBJ whole genome shotgun (WGS) entry which is preliminary data.</text>
</comment>
<gene>
    <name evidence="1" type="ORF">S01H1_42416</name>
</gene>
<reference evidence="1" key="1">
    <citation type="journal article" date="2014" name="Front. Microbiol.">
        <title>High frequency of phylogenetically diverse reductive dehalogenase-homologous genes in deep subseafloor sedimentary metagenomes.</title>
        <authorList>
            <person name="Kawai M."/>
            <person name="Futagami T."/>
            <person name="Toyoda A."/>
            <person name="Takaki Y."/>
            <person name="Nishi S."/>
            <person name="Hori S."/>
            <person name="Arai W."/>
            <person name="Tsubouchi T."/>
            <person name="Morono Y."/>
            <person name="Uchiyama I."/>
            <person name="Ito T."/>
            <person name="Fujiyama A."/>
            <person name="Inagaki F."/>
            <person name="Takami H."/>
        </authorList>
    </citation>
    <scope>NUCLEOTIDE SEQUENCE</scope>
    <source>
        <strain evidence="1">Expedition CK06-06</strain>
    </source>
</reference>
<name>X0ULW0_9ZZZZ</name>
<sequence>MNKNKIVGALLLASILLVSVSLSGCVVSDIAESIFCALCSAGGDLSKVASLSDVSSDVKLV</sequence>
<protein>
    <recommendedName>
        <fullName evidence="2">Lipoprotein</fullName>
    </recommendedName>
</protein>
<proteinExistence type="predicted"/>